<evidence type="ECO:0000256" key="7">
    <source>
        <dbReference type="SAM" id="SignalP"/>
    </source>
</evidence>
<dbReference type="SUPFAM" id="SSF56954">
    <property type="entry name" value="Outer membrane efflux proteins (OEP)"/>
    <property type="match status" value="1"/>
</dbReference>
<dbReference type="InterPro" id="IPR051906">
    <property type="entry name" value="TolC-like"/>
</dbReference>
<evidence type="ECO:0000256" key="2">
    <source>
        <dbReference type="ARBA" id="ARBA00022452"/>
    </source>
</evidence>
<dbReference type="AlphaFoldDB" id="A0A4R6G7E5"/>
<keyword evidence="2" id="KW-1134">Transmembrane beta strand</keyword>
<accession>A0A4R6G7E5</accession>
<dbReference type="EMBL" id="SNWF01000005">
    <property type="protein sequence ID" value="TDN89665.1"/>
    <property type="molecule type" value="Genomic_DNA"/>
</dbReference>
<dbReference type="Proteomes" id="UP000294737">
    <property type="component" value="Unassembled WGS sequence"/>
</dbReference>
<feature type="region of interest" description="Disordered" evidence="6">
    <location>
        <begin position="68"/>
        <end position="87"/>
    </location>
</feature>
<organism evidence="8 9">
    <name type="scientific">Herminiimonas fonticola</name>
    <dbReference type="NCBI Taxonomy" id="303380"/>
    <lineage>
        <taxon>Bacteria</taxon>
        <taxon>Pseudomonadati</taxon>
        <taxon>Pseudomonadota</taxon>
        <taxon>Betaproteobacteria</taxon>
        <taxon>Burkholderiales</taxon>
        <taxon>Oxalobacteraceae</taxon>
        <taxon>Herminiimonas</taxon>
    </lineage>
</organism>
<keyword evidence="5" id="KW-0998">Cell outer membrane</keyword>
<dbReference type="OrthoDB" id="8558511at2"/>
<dbReference type="GO" id="GO:0009279">
    <property type="term" value="C:cell outer membrane"/>
    <property type="evidence" value="ECO:0007669"/>
    <property type="project" value="UniProtKB-SubCell"/>
</dbReference>
<dbReference type="GO" id="GO:1990281">
    <property type="term" value="C:efflux pump complex"/>
    <property type="evidence" value="ECO:0007669"/>
    <property type="project" value="TreeGrafter"/>
</dbReference>
<keyword evidence="3" id="KW-0812">Transmembrane</keyword>
<evidence type="ECO:0000313" key="9">
    <source>
        <dbReference type="Proteomes" id="UP000294737"/>
    </source>
</evidence>
<evidence type="ECO:0000256" key="1">
    <source>
        <dbReference type="ARBA" id="ARBA00004442"/>
    </source>
</evidence>
<comment type="subcellular location">
    <subcellularLocation>
        <location evidence="1">Cell outer membrane</location>
    </subcellularLocation>
</comment>
<gene>
    <name evidence="8" type="ORF">EV677_1725</name>
</gene>
<comment type="caution">
    <text evidence="8">The sequence shown here is derived from an EMBL/GenBank/DDBJ whole genome shotgun (WGS) entry which is preliminary data.</text>
</comment>
<evidence type="ECO:0000256" key="4">
    <source>
        <dbReference type="ARBA" id="ARBA00023136"/>
    </source>
</evidence>
<dbReference type="PANTHER" id="PTHR30026">
    <property type="entry name" value="OUTER MEMBRANE PROTEIN TOLC"/>
    <property type="match status" value="1"/>
</dbReference>
<dbReference type="GO" id="GO:0015288">
    <property type="term" value="F:porin activity"/>
    <property type="evidence" value="ECO:0007669"/>
    <property type="project" value="TreeGrafter"/>
</dbReference>
<dbReference type="PANTHER" id="PTHR30026:SF20">
    <property type="entry name" value="OUTER MEMBRANE PROTEIN TOLC"/>
    <property type="match status" value="1"/>
</dbReference>
<sequence>MFASSIFFRLTLLAVLALTAPMALSESNTPLSMAVDAAWQRSPLARTLEARRGESVAGQESAQSWIAGSPSVGLSQRNDRGSNQTGFRESEVSVSAPIWLPGQKSARESLANVSADELEAQIAHMRLVIAGEVREQLWAVAAAREELAEAQDHQRHLTALASDVMRRVKAGDLARTDGLLAQQEVLAAKSAITAAQTRLQVAMARYATLTGQQNIPSPELEPIATSMQQPHPRMLFAHKSIQRSQASLHAVNSTRSDPPTVGLLMRREQDGLVSGSSQSIGIAVQIPFGTNARNRPLESAALTKIETAKAEAAQTESMLQSDIELARQQLTASKEGLAAASERAALTREHTELIAKSFRMGERGLSDLLRSHALSHEADVSERQQKVSVGLAHARLNQALGILP</sequence>
<keyword evidence="7" id="KW-0732">Signal</keyword>
<protein>
    <submittedName>
        <fullName evidence="8">Outer membrane protein TolC</fullName>
    </submittedName>
</protein>
<reference evidence="8 9" key="1">
    <citation type="submission" date="2019-03" db="EMBL/GenBank/DDBJ databases">
        <title>Genomic Encyclopedia of Type Strains, Phase IV (KMG-IV): sequencing the most valuable type-strain genomes for metagenomic binning, comparative biology and taxonomic classification.</title>
        <authorList>
            <person name="Goeker M."/>
        </authorList>
    </citation>
    <scope>NUCLEOTIDE SEQUENCE [LARGE SCALE GENOMIC DNA]</scope>
    <source>
        <strain evidence="8 9">DSM 18555</strain>
    </source>
</reference>
<evidence type="ECO:0000256" key="5">
    <source>
        <dbReference type="ARBA" id="ARBA00023237"/>
    </source>
</evidence>
<keyword evidence="4" id="KW-0472">Membrane</keyword>
<evidence type="ECO:0000256" key="6">
    <source>
        <dbReference type="SAM" id="MobiDB-lite"/>
    </source>
</evidence>
<dbReference type="GO" id="GO:0015562">
    <property type="term" value="F:efflux transmembrane transporter activity"/>
    <property type="evidence" value="ECO:0007669"/>
    <property type="project" value="InterPro"/>
</dbReference>
<dbReference type="RefSeq" id="WP_112991780.1">
    <property type="nucleotide sequence ID" value="NZ_PTLZ01000002.1"/>
</dbReference>
<keyword evidence="9" id="KW-1185">Reference proteome</keyword>
<name>A0A4R6G7E5_9BURK</name>
<evidence type="ECO:0000256" key="3">
    <source>
        <dbReference type="ARBA" id="ARBA00022692"/>
    </source>
</evidence>
<feature type="chain" id="PRO_5020913201" evidence="7">
    <location>
        <begin position="26"/>
        <end position="404"/>
    </location>
</feature>
<dbReference type="Gene3D" id="1.20.1600.10">
    <property type="entry name" value="Outer membrane efflux proteins (OEP)"/>
    <property type="match status" value="1"/>
</dbReference>
<proteinExistence type="predicted"/>
<feature type="signal peptide" evidence="7">
    <location>
        <begin position="1"/>
        <end position="25"/>
    </location>
</feature>
<evidence type="ECO:0000313" key="8">
    <source>
        <dbReference type="EMBL" id="TDN89665.1"/>
    </source>
</evidence>